<feature type="region of interest" description="Disordered" evidence="1">
    <location>
        <begin position="81"/>
        <end position="102"/>
    </location>
</feature>
<organism evidence="2 3">
    <name type="scientific">Tupaia chinensis</name>
    <name type="common">Chinese tree shrew</name>
    <name type="synonym">Tupaia belangeri chinensis</name>
    <dbReference type="NCBI Taxonomy" id="246437"/>
    <lineage>
        <taxon>Eukaryota</taxon>
        <taxon>Metazoa</taxon>
        <taxon>Chordata</taxon>
        <taxon>Craniata</taxon>
        <taxon>Vertebrata</taxon>
        <taxon>Euteleostomi</taxon>
        <taxon>Mammalia</taxon>
        <taxon>Eutheria</taxon>
        <taxon>Euarchontoglires</taxon>
        <taxon>Scandentia</taxon>
        <taxon>Tupaiidae</taxon>
        <taxon>Tupaia</taxon>
    </lineage>
</organism>
<accession>L9KL32</accession>
<reference evidence="3" key="1">
    <citation type="submission" date="2012-07" db="EMBL/GenBank/DDBJ databases">
        <title>Genome of the Chinese tree shrew, a rising model animal genetically related to primates.</title>
        <authorList>
            <person name="Zhang G."/>
            <person name="Fan Y."/>
            <person name="Yao Y."/>
            <person name="Huang Z."/>
        </authorList>
    </citation>
    <scope>NUCLEOTIDE SEQUENCE [LARGE SCALE GENOMIC DNA]</scope>
</reference>
<dbReference type="AlphaFoldDB" id="L9KL32"/>
<dbReference type="Proteomes" id="UP000011518">
    <property type="component" value="Unassembled WGS sequence"/>
</dbReference>
<keyword evidence="3" id="KW-1185">Reference proteome</keyword>
<evidence type="ECO:0000256" key="1">
    <source>
        <dbReference type="SAM" id="MobiDB-lite"/>
    </source>
</evidence>
<dbReference type="InParanoid" id="L9KL32"/>
<feature type="region of interest" description="Disordered" evidence="1">
    <location>
        <begin position="1"/>
        <end position="23"/>
    </location>
</feature>
<dbReference type="STRING" id="246437.L9KL32"/>
<feature type="compositionally biased region" description="Basic and acidic residues" evidence="1">
    <location>
        <begin position="8"/>
        <end position="19"/>
    </location>
</feature>
<evidence type="ECO:0000313" key="3">
    <source>
        <dbReference type="Proteomes" id="UP000011518"/>
    </source>
</evidence>
<sequence length="328" mass="34575">MSTVSGREVTDEALPRQDIRMSTISATEALGGAPTLTRGDHEHPPLTCPVLALTLGISGTVVVSGERPLLWEHGKRYGAQAKPVAGPRARSPARVADEREGGAGQLTRQCHLLLDAFNSTEHELTVGARGNDELVLHAGECQREPQLAACCSHQGSNLRRVALAPLPPECSQSSSRRSLDIGSNGHQGASLQGFENDLRIPSSLDSVHAGLTMGSALTFWSELTLEPPRLVFPGPQSVIPSEGLESGPEPTELSEAHPPLWAPECLCPPVRERNCGIVSVPTPVAGARALCLCLQGIGEDMSWLMVPVRVEPLHEAIAVGQAGAAAAL</sequence>
<reference evidence="3" key="2">
    <citation type="journal article" date="2013" name="Nat. Commun.">
        <title>Genome of the Chinese tree shrew.</title>
        <authorList>
            <person name="Fan Y."/>
            <person name="Huang Z.Y."/>
            <person name="Cao C.C."/>
            <person name="Chen C.S."/>
            <person name="Chen Y.X."/>
            <person name="Fan D.D."/>
            <person name="He J."/>
            <person name="Hou H.L."/>
            <person name="Hu L."/>
            <person name="Hu X.T."/>
            <person name="Jiang X.T."/>
            <person name="Lai R."/>
            <person name="Lang Y.S."/>
            <person name="Liang B."/>
            <person name="Liao S.G."/>
            <person name="Mu D."/>
            <person name="Ma Y.Y."/>
            <person name="Niu Y.Y."/>
            <person name="Sun X.Q."/>
            <person name="Xia J.Q."/>
            <person name="Xiao J."/>
            <person name="Xiong Z.Q."/>
            <person name="Xu L."/>
            <person name="Yang L."/>
            <person name="Zhang Y."/>
            <person name="Zhao W."/>
            <person name="Zhao X.D."/>
            <person name="Zheng Y.T."/>
            <person name="Zhou J.M."/>
            <person name="Zhu Y.B."/>
            <person name="Zhang G.J."/>
            <person name="Wang J."/>
            <person name="Yao Y.G."/>
        </authorList>
    </citation>
    <scope>NUCLEOTIDE SEQUENCE [LARGE SCALE GENOMIC DNA]</scope>
</reference>
<evidence type="ECO:0000313" key="2">
    <source>
        <dbReference type="EMBL" id="ELW63461.1"/>
    </source>
</evidence>
<protein>
    <submittedName>
        <fullName evidence="2">Trafficking protein particle complex subunit 9</fullName>
    </submittedName>
</protein>
<name>L9KL32_TUPCH</name>
<dbReference type="EMBL" id="KB320776">
    <property type="protein sequence ID" value="ELW63461.1"/>
    <property type="molecule type" value="Genomic_DNA"/>
</dbReference>
<proteinExistence type="predicted"/>
<gene>
    <name evidence="2" type="ORF">TREES_T100016083</name>
</gene>
<feature type="region of interest" description="Disordered" evidence="1">
    <location>
        <begin position="169"/>
        <end position="190"/>
    </location>
</feature>